<feature type="transmembrane region" description="Helical" evidence="9">
    <location>
        <begin position="53"/>
        <end position="74"/>
    </location>
</feature>
<keyword evidence="3 9" id="KW-0813">Transport</keyword>
<dbReference type="RefSeq" id="WP_034547797.1">
    <property type="nucleotide sequence ID" value="NZ_CAUPJO010000007.1"/>
</dbReference>
<evidence type="ECO:0000256" key="6">
    <source>
        <dbReference type="ARBA" id="ARBA00022989"/>
    </source>
</evidence>
<evidence type="ECO:0000256" key="5">
    <source>
        <dbReference type="ARBA" id="ARBA00022927"/>
    </source>
</evidence>
<evidence type="ECO:0000256" key="4">
    <source>
        <dbReference type="ARBA" id="ARBA00022692"/>
    </source>
</evidence>
<gene>
    <name evidence="10" type="ORF">C7381_104150</name>
</gene>
<dbReference type="InterPro" id="IPR004692">
    <property type="entry name" value="SecG"/>
</dbReference>
<dbReference type="EMBL" id="QEKV01000004">
    <property type="protein sequence ID" value="PVY94644.1"/>
    <property type="molecule type" value="Genomic_DNA"/>
</dbReference>
<protein>
    <recommendedName>
        <fullName evidence="9">Protein-export membrane protein SecG</fullName>
    </recommendedName>
</protein>
<dbReference type="NCBIfam" id="TIGR00810">
    <property type="entry name" value="secG"/>
    <property type="match status" value="1"/>
</dbReference>
<organism evidence="10 11">
    <name type="scientific">Ezakiella coagulans</name>
    <dbReference type="NCBI Taxonomy" id="46507"/>
    <lineage>
        <taxon>Bacteria</taxon>
        <taxon>Bacillati</taxon>
        <taxon>Bacillota</taxon>
        <taxon>Tissierellia</taxon>
        <taxon>Ezakiella</taxon>
    </lineage>
</organism>
<dbReference type="GO" id="GO:0005886">
    <property type="term" value="C:plasma membrane"/>
    <property type="evidence" value="ECO:0007669"/>
    <property type="project" value="UniProtKB-SubCell"/>
</dbReference>
<reference evidence="10 11" key="1">
    <citation type="submission" date="2018-04" db="EMBL/GenBank/DDBJ databases">
        <title>Genomic Encyclopedia of Type Strains, Phase IV (KMG-IV): sequencing the most valuable type-strain genomes for metagenomic binning, comparative biology and taxonomic classification.</title>
        <authorList>
            <person name="Goeker M."/>
        </authorList>
    </citation>
    <scope>NUCLEOTIDE SEQUENCE [LARGE SCALE GENOMIC DNA]</scope>
    <source>
        <strain evidence="10 11">DSM 20705</strain>
    </source>
</reference>
<dbReference type="AlphaFoldDB" id="A0A2U1E3W5"/>
<accession>A0A2U1E3W5</accession>
<comment type="subcellular location">
    <subcellularLocation>
        <location evidence="9">Cell membrane</location>
        <topology evidence="9">Multi-pass membrane protein</topology>
    </subcellularLocation>
    <subcellularLocation>
        <location evidence="1">Membrane</location>
        <topology evidence="1">Multi-pass membrane protein</topology>
    </subcellularLocation>
</comment>
<comment type="function">
    <text evidence="9">Involved in protein export. Participates in an early event of protein translocation.</text>
</comment>
<evidence type="ECO:0000256" key="3">
    <source>
        <dbReference type="ARBA" id="ARBA00022448"/>
    </source>
</evidence>
<proteinExistence type="inferred from homology"/>
<comment type="caution">
    <text evidence="10">The sequence shown here is derived from an EMBL/GenBank/DDBJ whole genome shotgun (WGS) entry which is preliminary data.</text>
</comment>
<comment type="similarity">
    <text evidence="2 9">Belongs to the SecG family.</text>
</comment>
<evidence type="ECO:0000256" key="8">
    <source>
        <dbReference type="ARBA" id="ARBA00023136"/>
    </source>
</evidence>
<keyword evidence="8 9" id="KW-0472">Membrane</keyword>
<feature type="transmembrane region" description="Helical" evidence="9">
    <location>
        <begin position="6"/>
        <end position="23"/>
    </location>
</feature>
<dbReference type="Pfam" id="PF03840">
    <property type="entry name" value="SecG"/>
    <property type="match status" value="1"/>
</dbReference>
<evidence type="ECO:0000313" key="10">
    <source>
        <dbReference type="EMBL" id="PVY94644.1"/>
    </source>
</evidence>
<evidence type="ECO:0000256" key="1">
    <source>
        <dbReference type="ARBA" id="ARBA00004141"/>
    </source>
</evidence>
<keyword evidence="6 9" id="KW-1133">Transmembrane helix</keyword>
<sequence length="75" mass="8032">MTTALYVIVFLSSLALIGLMMIQEGSDQSSVLMGVAPEALWGRNKSVSREATLKRITVISAVIFFVSTLLLAALS</sequence>
<dbReference type="PRINTS" id="PR01651">
    <property type="entry name" value="SECGEXPORT"/>
</dbReference>
<dbReference type="GO" id="GO:0009306">
    <property type="term" value="P:protein secretion"/>
    <property type="evidence" value="ECO:0007669"/>
    <property type="project" value="UniProtKB-UniRule"/>
</dbReference>
<keyword evidence="4 9" id="KW-0812">Transmembrane</keyword>
<keyword evidence="5 9" id="KW-0653">Protein transport</keyword>
<evidence type="ECO:0000313" key="11">
    <source>
        <dbReference type="Proteomes" id="UP000245793"/>
    </source>
</evidence>
<evidence type="ECO:0000256" key="9">
    <source>
        <dbReference type="RuleBase" id="RU365087"/>
    </source>
</evidence>
<keyword evidence="9" id="KW-1003">Cell membrane</keyword>
<dbReference type="GO" id="GO:0015450">
    <property type="term" value="F:protein-transporting ATPase activity"/>
    <property type="evidence" value="ECO:0007669"/>
    <property type="project" value="UniProtKB-UniRule"/>
</dbReference>
<dbReference type="Proteomes" id="UP000245793">
    <property type="component" value="Unassembled WGS sequence"/>
</dbReference>
<evidence type="ECO:0000256" key="2">
    <source>
        <dbReference type="ARBA" id="ARBA00008445"/>
    </source>
</evidence>
<keyword evidence="11" id="KW-1185">Reference proteome</keyword>
<keyword evidence="7 9" id="KW-0811">Translocation</keyword>
<name>A0A2U1E3W5_9FIRM</name>
<evidence type="ECO:0000256" key="7">
    <source>
        <dbReference type="ARBA" id="ARBA00023010"/>
    </source>
</evidence>